<dbReference type="EMBL" id="FQXE01000005">
    <property type="protein sequence ID" value="SHH86090.1"/>
    <property type="molecule type" value="Genomic_DNA"/>
</dbReference>
<dbReference type="GO" id="GO:0055085">
    <property type="term" value="P:transmembrane transport"/>
    <property type="evidence" value="ECO:0007669"/>
    <property type="project" value="InterPro"/>
</dbReference>
<dbReference type="STRING" id="658167.SAMN04488135_105222"/>
<gene>
    <name evidence="2" type="ORF">SAMN04488135_105222</name>
</gene>
<keyword evidence="1" id="KW-1133">Transmembrane helix</keyword>
<organism evidence="2 3">
    <name type="scientific">Pollutimonas bauzanensis</name>
    <dbReference type="NCBI Taxonomy" id="658167"/>
    <lineage>
        <taxon>Bacteria</taxon>
        <taxon>Pseudomonadati</taxon>
        <taxon>Pseudomonadota</taxon>
        <taxon>Betaproteobacteria</taxon>
        <taxon>Burkholderiales</taxon>
        <taxon>Alcaligenaceae</taxon>
        <taxon>Pollutimonas</taxon>
    </lineage>
</organism>
<feature type="transmembrane region" description="Helical" evidence="1">
    <location>
        <begin position="49"/>
        <end position="68"/>
    </location>
</feature>
<name>A0A1M5WF53_9BURK</name>
<evidence type="ECO:0000313" key="2">
    <source>
        <dbReference type="EMBL" id="SHH86090.1"/>
    </source>
</evidence>
<dbReference type="Pfam" id="PF04120">
    <property type="entry name" value="Iron_permease"/>
    <property type="match status" value="1"/>
</dbReference>
<evidence type="ECO:0000313" key="3">
    <source>
        <dbReference type="Proteomes" id="UP000184226"/>
    </source>
</evidence>
<dbReference type="AlphaFoldDB" id="A0A1M5WF53"/>
<evidence type="ECO:0000256" key="1">
    <source>
        <dbReference type="SAM" id="Phobius"/>
    </source>
</evidence>
<sequence length="144" mass="16051">MDAVMEETFRALAERISNIVGTSWSFMTAIGLVVVWAVTGPLFGFSDTWQLVINTGTTIITFLMVFLIQNTQNREAVSVQLKLDELLCAVQGARTEMVNLDALSDADLARLRKEFERLGKENGSDAIMSMDTASRTEIRLRDDD</sequence>
<keyword evidence="1" id="KW-0472">Membrane</keyword>
<dbReference type="InterPro" id="IPR007251">
    <property type="entry name" value="Iron_permease_Fet4"/>
</dbReference>
<reference evidence="2 3" key="1">
    <citation type="submission" date="2016-11" db="EMBL/GenBank/DDBJ databases">
        <authorList>
            <person name="Jaros S."/>
            <person name="Januszkiewicz K."/>
            <person name="Wedrychowicz H."/>
        </authorList>
    </citation>
    <scope>NUCLEOTIDE SEQUENCE [LARGE SCALE GENOMIC DNA]</scope>
    <source>
        <strain evidence="2 3">CGMCC 1.10190</strain>
    </source>
</reference>
<accession>A0A1M5WF53</accession>
<dbReference type="Proteomes" id="UP000184226">
    <property type="component" value="Unassembled WGS sequence"/>
</dbReference>
<proteinExistence type="predicted"/>
<protein>
    <submittedName>
        <fullName evidence="2">Low affinity Fe/Cu permease</fullName>
    </submittedName>
</protein>
<feature type="transmembrane region" description="Helical" evidence="1">
    <location>
        <begin position="21"/>
        <end position="43"/>
    </location>
</feature>
<keyword evidence="3" id="KW-1185">Reference proteome</keyword>
<keyword evidence="1" id="KW-0812">Transmembrane</keyword>